<organism evidence="1">
    <name type="scientific">Rhizophora mucronata</name>
    <name type="common">Asiatic mangrove</name>
    <dbReference type="NCBI Taxonomy" id="61149"/>
    <lineage>
        <taxon>Eukaryota</taxon>
        <taxon>Viridiplantae</taxon>
        <taxon>Streptophyta</taxon>
        <taxon>Embryophyta</taxon>
        <taxon>Tracheophyta</taxon>
        <taxon>Spermatophyta</taxon>
        <taxon>Magnoliopsida</taxon>
        <taxon>eudicotyledons</taxon>
        <taxon>Gunneridae</taxon>
        <taxon>Pentapetalae</taxon>
        <taxon>rosids</taxon>
        <taxon>fabids</taxon>
        <taxon>Malpighiales</taxon>
        <taxon>Rhizophoraceae</taxon>
        <taxon>Rhizophora</taxon>
    </lineage>
</organism>
<dbReference type="EMBL" id="GGEC01012760">
    <property type="protein sequence ID" value="MBW93243.1"/>
    <property type="molecule type" value="Transcribed_RNA"/>
</dbReference>
<protein>
    <submittedName>
        <fullName evidence="1">Mediator of RNA polymerase II transcription subunit 14</fullName>
    </submittedName>
</protein>
<proteinExistence type="predicted"/>
<name>A0A2P2JID9_RHIMU</name>
<reference evidence="1" key="1">
    <citation type="submission" date="2018-02" db="EMBL/GenBank/DDBJ databases">
        <title>Rhizophora mucronata_Transcriptome.</title>
        <authorList>
            <person name="Meera S.P."/>
            <person name="Sreeshan A."/>
            <person name="Augustine A."/>
        </authorList>
    </citation>
    <scope>NUCLEOTIDE SEQUENCE</scope>
    <source>
        <tissue evidence="1">Leaf</tissue>
    </source>
</reference>
<sequence length="67" mass="7656">MDLDFSTNSLGERNDSSTALLTSIENPLFYCLKSAIPPPSQELHQRKEEEFMQNLSYCLYSFCQDTG</sequence>
<evidence type="ECO:0000313" key="1">
    <source>
        <dbReference type="EMBL" id="MBW93243.1"/>
    </source>
</evidence>
<dbReference type="AlphaFoldDB" id="A0A2P2JID9"/>
<accession>A0A2P2JID9</accession>